<evidence type="ECO:0000313" key="10">
    <source>
        <dbReference type="Proteomes" id="UP001274830"/>
    </source>
</evidence>
<feature type="compositionally biased region" description="Polar residues" evidence="6">
    <location>
        <begin position="465"/>
        <end position="474"/>
    </location>
</feature>
<dbReference type="PANTHER" id="PTHR28538:SF1">
    <property type="entry name" value="INTEGRAL INNER NUCLEAR MEMBRANE PROTEIN IMA1"/>
    <property type="match status" value="1"/>
</dbReference>
<dbReference type="GO" id="GO:0005637">
    <property type="term" value="C:nuclear inner membrane"/>
    <property type="evidence" value="ECO:0007669"/>
    <property type="project" value="UniProtKB-SubCell"/>
</dbReference>
<feature type="region of interest" description="Disordered" evidence="6">
    <location>
        <begin position="404"/>
        <end position="436"/>
    </location>
</feature>
<feature type="compositionally biased region" description="Acidic residues" evidence="6">
    <location>
        <begin position="427"/>
        <end position="436"/>
    </location>
</feature>
<keyword evidence="3 7" id="KW-1133">Transmembrane helix</keyword>
<dbReference type="GO" id="GO:0071765">
    <property type="term" value="P:nuclear inner membrane organization"/>
    <property type="evidence" value="ECO:0007669"/>
    <property type="project" value="InterPro"/>
</dbReference>
<dbReference type="InterPro" id="IPR018617">
    <property type="entry name" value="Ima1_N"/>
</dbReference>
<dbReference type="PANTHER" id="PTHR28538">
    <property type="entry name" value="INTEGRAL INNER NUCLEAR MEMBRANE PROTEIN IMA1"/>
    <property type="match status" value="1"/>
</dbReference>
<feature type="domain" description="Ima1 N-terminal" evidence="8">
    <location>
        <begin position="7"/>
        <end position="142"/>
    </location>
</feature>
<dbReference type="Pfam" id="PF09779">
    <property type="entry name" value="Ima1_N"/>
    <property type="match status" value="1"/>
</dbReference>
<dbReference type="Proteomes" id="UP001274830">
    <property type="component" value="Unassembled WGS sequence"/>
</dbReference>
<dbReference type="InterPro" id="IPR042321">
    <property type="entry name" value="Ima1"/>
</dbReference>
<feature type="region of interest" description="Disordered" evidence="6">
    <location>
        <begin position="459"/>
        <end position="487"/>
    </location>
</feature>
<keyword evidence="2 7" id="KW-0812">Transmembrane</keyword>
<evidence type="ECO:0000256" key="4">
    <source>
        <dbReference type="ARBA" id="ARBA00023136"/>
    </source>
</evidence>
<proteinExistence type="predicted"/>
<evidence type="ECO:0000256" key="7">
    <source>
        <dbReference type="SAM" id="Phobius"/>
    </source>
</evidence>
<accession>A0AAE0TUY4</accession>
<comment type="subcellular location">
    <subcellularLocation>
        <location evidence="1">Nucleus inner membrane</location>
        <topology evidence="1">Multi-pass membrane protein</topology>
    </subcellularLocation>
</comment>
<dbReference type="AlphaFoldDB" id="A0AAE0TUY4"/>
<name>A0AAE0TUY4_9PEZI</name>
<protein>
    <recommendedName>
        <fullName evidence="8">Ima1 N-terminal domain-containing protein</fullName>
    </recommendedName>
</protein>
<evidence type="ECO:0000256" key="1">
    <source>
        <dbReference type="ARBA" id="ARBA00004473"/>
    </source>
</evidence>
<keyword evidence="10" id="KW-1185">Reference proteome</keyword>
<keyword evidence="4 7" id="KW-0472">Membrane</keyword>
<evidence type="ECO:0000256" key="5">
    <source>
        <dbReference type="ARBA" id="ARBA00023242"/>
    </source>
</evidence>
<reference evidence="9" key="1">
    <citation type="submission" date="2023-07" db="EMBL/GenBank/DDBJ databases">
        <title>Black Yeasts Isolated from many extreme environments.</title>
        <authorList>
            <person name="Coleine C."/>
            <person name="Stajich J.E."/>
            <person name="Selbmann L."/>
        </authorList>
    </citation>
    <scope>NUCLEOTIDE SEQUENCE</scope>
    <source>
        <strain evidence="9">CCFEE 5485</strain>
    </source>
</reference>
<dbReference type="GO" id="GO:0034992">
    <property type="term" value="C:microtubule organizing center attachment site"/>
    <property type="evidence" value="ECO:0007669"/>
    <property type="project" value="TreeGrafter"/>
</dbReference>
<keyword evidence="5" id="KW-0539">Nucleus</keyword>
<evidence type="ECO:0000256" key="3">
    <source>
        <dbReference type="ARBA" id="ARBA00022989"/>
    </source>
</evidence>
<feature type="transmembrane region" description="Helical" evidence="7">
    <location>
        <begin position="688"/>
        <end position="706"/>
    </location>
</feature>
<evidence type="ECO:0000256" key="6">
    <source>
        <dbReference type="SAM" id="MobiDB-lite"/>
    </source>
</evidence>
<evidence type="ECO:0000259" key="8">
    <source>
        <dbReference type="Pfam" id="PF09779"/>
    </source>
</evidence>
<organism evidence="9 10">
    <name type="scientific">Recurvomyces mirabilis</name>
    <dbReference type="NCBI Taxonomy" id="574656"/>
    <lineage>
        <taxon>Eukaryota</taxon>
        <taxon>Fungi</taxon>
        <taxon>Dikarya</taxon>
        <taxon>Ascomycota</taxon>
        <taxon>Pezizomycotina</taxon>
        <taxon>Dothideomycetes</taxon>
        <taxon>Dothideomycetidae</taxon>
        <taxon>Mycosphaerellales</taxon>
        <taxon>Teratosphaeriaceae</taxon>
        <taxon>Recurvomyces</taxon>
    </lineage>
</organism>
<evidence type="ECO:0000256" key="2">
    <source>
        <dbReference type="ARBA" id="ARBA00022692"/>
    </source>
</evidence>
<sequence length="726" mass="81968">MFSLRRLHCHFCGTRSQYARSSGLNDFQCTSCEAVNYLDRKGNIIDTPASAVAQQQQQQIAAREQSPPFQTFTQQLPETLEHQQSQAFCSTCQLNQHLYMEALGNYLPDEDDPQYQEYEDALPQYTAGLEKRYPQVCKRCAPLAQRKINRADHYAGTYNIQRRANETARRGLGGRDDWWKWSMRRALGGVETLMYASLILQVAWHIYGILVARTQHIQGDLEDAESAFDPTRRECLQDALRLRFSQACFTSLGSYLPRAFLMSTILVWYNPGLKAWYHHTHRIESVTGQTEHFCMQLLMLTIRAVAWYQLSNAAATKNMTAQQLMASHAFVAFFMLAVQWLSDRAIKTVRFKIRQKVMPRPDEHDVLGVDAGPEADEYERQASSIPPSQLFAREQLDRVRPFPINNLAPTSAARDGQSQMPSPPLSDETDDEAGDPMEIDVYPITRSQIPGAAIDRTFKTRQSQKRPAQQSPRSLFNHGATQGAGWSGMRDSIFGIREDLTAETEAKRKAEEERAKLKFQPSVEPSPFRGRLPAAPMSMERKLRNPVTQLAFKETPVSKQQDFMQQMRAGIAKGKMFGGSSITPVLQLQHKQKHNQQMPAGFTALGLNDGDSDFSPVKNSGRSLADSSRGGLELKPSTWNLPQDFQQQATGLEDMFGGNNFRIKDEPEFAAQARSPEERKRKIDGLKIAAGVAVFAVVVGVFGWNVDAVRKAVCLWLVARMEDLRF</sequence>
<dbReference type="GO" id="GO:0044732">
    <property type="term" value="C:mitotic spindle pole body"/>
    <property type="evidence" value="ECO:0007669"/>
    <property type="project" value="TreeGrafter"/>
</dbReference>
<dbReference type="GO" id="GO:0034506">
    <property type="term" value="C:chromosome, centromeric core domain"/>
    <property type="evidence" value="ECO:0007669"/>
    <property type="project" value="TreeGrafter"/>
</dbReference>
<evidence type="ECO:0000313" key="9">
    <source>
        <dbReference type="EMBL" id="KAK3671903.1"/>
    </source>
</evidence>
<comment type="caution">
    <text evidence="9">The sequence shown here is derived from an EMBL/GenBank/DDBJ whole genome shotgun (WGS) entry which is preliminary data.</text>
</comment>
<gene>
    <name evidence="9" type="ORF">LTR78_008269</name>
</gene>
<dbReference type="EMBL" id="JAUTXT010000038">
    <property type="protein sequence ID" value="KAK3671903.1"/>
    <property type="molecule type" value="Genomic_DNA"/>
</dbReference>